<organism>
    <name type="scientific">Serpula lacrymans var. lacrymans (strain S7.9)</name>
    <name type="common">Dry rot fungus</name>
    <dbReference type="NCBI Taxonomy" id="578457"/>
    <lineage>
        <taxon>Eukaryota</taxon>
        <taxon>Fungi</taxon>
        <taxon>Dikarya</taxon>
        <taxon>Basidiomycota</taxon>
        <taxon>Agaricomycotina</taxon>
        <taxon>Agaricomycetes</taxon>
        <taxon>Agaricomycetidae</taxon>
        <taxon>Boletales</taxon>
        <taxon>Coniophorineae</taxon>
        <taxon>Serpulaceae</taxon>
        <taxon>Serpula</taxon>
    </lineage>
</organism>
<evidence type="ECO:0000313" key="1">
    <source>
        <dbReference type="EMBL" id="EGO28661.1"/>
    </source>
</evidence>
<dbReference type="EMBL" id="GL945430">
    <property type="protein sequence ID" value="EGO28661.1"/>
    <property type="molecule type" value="Genomic_DNA"/>
</dbReference>
<dbReference type="Proteomes" id="UP000008064">
    <property type="component" value="Unassembled WGS sequence"/>
</dbReference>
<reference evidence="1" key="1">
    <citation type="submission" date="2011-04" db="EMBL/GenBank/DDBJ databases">
        <title>Evolution of plant cell wall degrading machinery underlies the functional diversity of forest fungi.</title>
        <authorList>
            <consortium name="US DOE Joint Genome Institute (JGI-PGF)"/>
            <person name="Eastwood D.C."/>
            <person name="Floudas D."/>
            <person name="Binder M."/>
            <person name="Majcherczyk A."/>
            <person name="Schneider P."/>
            <person name="Aerts A."/>
            <person name="Asiegbu F.O."/>
            <person name="Baker S.E."/>
            <person name="Barry K."/>
            <person name="Bendiksby M."/>
            <person name="Blumentritt M."/>
            <person name="Coutinho P.M."/>
            <person name="Cullen D."/>
            <person name="Cullen D."/>
            <person name="Gathman A."/>
            <person name="Goodell B."/>
            <person name="Henrissat B."/>
            <person name="Ihrmark K."/>
            <person name="Kauserud H."/>
            <person name="Kohler A."/>
            <person name="LaButti K."/>
            <person name="Lapidus A."/>
            <person name="Lavin J.L."/>
            <person name="Lee Y.-H."/>
            <person name="Lindquist E."/>
            <person name="Lilly W."/>
            <person name="Lucas S."/>
            <person name="Morin E."/>
            <person name="Murat C."/>
            <person name="Oguiza J.A."/>
            <person name="Park J."/>
            <person name="Pisabarro A.G."/>
            <person name="Riley R."/>
            <person name="Rosling A."/>
            <person name="Salamov A."/>
            <person name="Schmidt O."/>
            <person name="Schmutz J."/>
            <person name="Skrede I."/>
            <person name="Stenlid J."/>
            <person name="Wiebenga A."/>
            <person name="Xie X."/>
            <person name="Kues U."/>
            <person name="Hibbett D.S."/>
            <person name="Hoffmeister D."/>
            <person name="Hogberg N."/>
            <person name="Martin F."/>
            <person name="Grigoriev I.V."/>
            <person name="Watkinson S.C."/>
        </authorList>
    </citation>
    <scope>NUCLEOTIDE SEQUENCE</scope>
    <source>
        <strain evidence="1">S7.9</strain>
    </source>
</reference>
<name>F8NJS5_SERL9</name>
<dbReference type="KEGG" id="sla:SERLADRAFT_459327"/>
<dbReference type="AlphaFoldDB" id="F8NJS5"/>
<sequence>MDLADDNGLTPLVLARSLEAVAMVKLLEEYTAGSKFNSIDKRENRTTRMHRTWTRALATTGMTVVGHQTIHRIDIARPLLCSIPLVYSQDDSHYQLESHPPSIPQESIPSPD</sequence>
<dbReference type="GeneID" id="18817869"/>
<gene>
    <name evidence="1" type="ORF">SERLADRAFT_459327</name>
</gene>
<dbReference type="HOGENOM" id="CLU_141788_0_0_1"/>
<accession>F8NJS5</accession>
<proteinExistence type="predicted"/>
<dbReference type="RefSeq" id="XP_007314860.1">
    <property type="nucleotide sequence ID" value="XM_007314798.1"/>
</dbReference>
<protein>
    <submittedName>
        <fullName evidence="1">Uncharacterized protein</fullName>
    </submittedName>
</protein>